<protein>
    <submittedName>
        <fullName evidence="1">Uncharacterized protein</fullName>
    </submittedName>
</protein>
<proteinExistence type="predicted"/>
<sequence>MVGWETGLDWVGWVGSEVLEEDKGGAVEGTIDEGAEDKGGADAELDGNKGVAVYLLNKLLDGKQSSKNLKEGKLDEVRFWLFQQHVDDVVQLKRHVEEYKEFAAADFDDAIAKDLIDLELTDCAMVGCLDSYNELHICDGCTGGCKFIGNGADVTEGAVEMAEKIMTMHEHGDLCFPGCEIVTASKLDGQLRGRIKLHDSSIANGIVGVDNCGVGGHYLRKAVKVMFNERLQTRWVFARHSPRRATYHASLCEVASLTLPNRHRDQISPGGSPLNRPLLWPPKPRRGLLSCQLYVPGIGACRPGKTIGQFGEVKARPGSF</sequence>
<name>A0AA88U7F9_9ASTE</name>
<reference evidence="1" key="1">
    <citation type="submission" date="2022-12" db="EMBL/GenBank/DDBJ databases">
        <title>Draft genome assemblies for two species of Escallonia (Escalloniales).</title>
        <authorList>
            <person name="Chanderbali A."/>
            <person name="Dervinis C."/>
            <person name="Anghel I."/>
            <person name="Soltis D."/>
            <person name="Soltis P."/>
            <person name="Zapata F."/>
        </authorList>
    </citation>
    <scope>NUCLEOTIDE SEQUENCE</scope>
    <source>
        <strain evidence="1">UCBG92.1500</strain>
        <tissue evidence="1">Leaf</tissue>
    </source>
</reference>
<organism evidence="1 2">
    <name type="scientific">Escallonia rubra</name>
    <dbReference type="NCBI Taxonomy" id="112253"/>
    <lineage>
        <taxon>Eukaryota</taxon>
        <taxon>Viridiplantae</taxon>
        <taxon>Streptophyta</taxon>
        <taxon>Embryophyta</taxon>
        <taxon>Tracheophyta</taxon>
        <taxon>Spermatophyta</taxon>
        <taxon>Magnoliopsida</taxon>
        <taxon>eudicotyledons</taxon>
        <taxon>Gunneridae</taxon>
        <taxon>Pentapetalae</taxon>
        <taxon>asterids</taxon>
        <taxon>campanulids</taxon>
        <taxon>Escalloniales</taxon>
        <taxon>Escalloniaceae</taxon>
        <taxon>Escallonia</taxon>
    </lineage>
</organism>
<comment type="caution">
    <text evidence="1">The sequence shown here is derived from an EMBL/GenBank/DDBJ whole genome shotgun (WGS) entry which is preliminary data.</text>
</comment>
<accession>A0AA88U7F9</accession>
<dbReference type="AlphaFoldDB" id="A0AA88U7F9"/>
<dbReference type="EMBL" id="JAVXUO010002334">
    <property type="protein sequence ID" value="KAK2974099.1"/>
    <property type="molecule type" value="Genomic_DNA"/>
</dbReference>
<keyword evidence="2" id="KW-1185">Reference proteome</keyword>
<gene>
    <name evidence="1" type="ORF">RJ640_020455</name>
</gene>
<evidence type="ECO:0000313" key="1">
    <source>
        <dbReference type="EMBL" id="KAK2974099.1"/>
    </source>
</evidence>
<evidence type="ECO:0000313" key="2">
    <source>
        <dbReference type="Proteomes" id="UP001187471"/>
    </source>
</evidence>
<dbReference type="Proteomes" id="UP001187471">
    <property type="component" value="Unassembled WGS sequence"/>
</dbReference>